<dbReference type="Pfam" id="PF08659">
    <property type="entry name" value="KR"/>
    <property type="match status" value="1"/>
</dbReference>
<evidence type="ECO:0000259" key="1">
    <source>
        <dbReference type="Pfam" id="PF08659"/>
    </source>
</evidence>
<reference evidence="2 3" key="1">
    <citation type="submission" date="2024-09" db="EMBL/GenBank/DDBJ databases">
        <title>Rethinking Asexuality: The Enigmatic Case of Functional Sexual Genes in Lepraria (Stereocaulaceae).</title>
        <authorList>
            <person name="Doellman M."/>
            <person name="Sun Y."/>
            <person name="Barcenas-Pena A."/>
            <person name="Lumbsch H.T."/>
            <person name="Grewe F."/>
        </authorList>
    </citation>
    <scope>NUCLEOTIDE SEQUENCE [LARGE SCALE GENOMIC DNA]</scope>
    <source>
        <strain evidence="2 3">Mercado 3170</strain>
    </source>
</reference>
<sequence length="143" mass="15701">MTLEDYNAVMNPKVHGTWNLHNQLPEDMDFFLMLSSVSSIIRNATQAVYATGSTFMDAFAAYSNSLSLLKVELDLGMVTDIGYLADNKDLAQSMERQGFEGTNEAKLTALIQSAIVQPHTQDPVAQKVTGLGTWKPSVSLHSF</sequence>
<organism evidence="2 3">
    <name type="scientific">Stereocaulon virgatum</name>
    <dbReference type="NCBI Taxonomy" id="373712"/>
    <lineage>
        <taxon>Eukaryota</taxon>
        <taxon>Fungi</taxon>
        <taxon>Dikarya</taxon>
        <taxon>Ascomycota</taxon>
        <taxon>Pezizomycotina</taxon>
        <taxon>Lecanoromycetes</taxon>
        <taxon>OSLEUM clade</taxon>
        <taxon>Lecanoromycetidae</taxon>
        <taxon>Lecanorales</taxon>
        <taxon>Lecanorineae</taxon>
        <taxon>Stereocaulaceae</taxon>
        <taxon>Stereocaulon</taxon>
    </lineage>
</organism>
<gene>
    <name evidence="2" type="ORF">N7G274_003682</name>
</gene>
<accession>A0ABR4AD03</accession>
<keyword evidence="3" id="KW-1185">Reference proteome</keyword>
<proteinExistence type="predicted"/>
<dbReference type="InterPro" id="IPR050091">
    <property type="entry name" value="PKS_NRPS_Biosynth_Enz"/>
</dbReference>
<dbReference type="PANTHER" id="PTHR43775">
    <property type="entry name" value="FATTY ACID SYNTHASE"/>
    <property type="match status" value="1"/>
</dbReference>
<dbReference type="SUPFAM" id="SSF51735">
    <property type="entry name" value="NAD(P)-binding Rossmann-fold domains"/>
    <property type="match status" value="1"/>
</dbReference>
<dbReference type="PANTHER" id="PTHR43775:SF29">
    <property type="entry name" value="ASPERFURANONE POLYKETIDE SYNTHASE AFOG-RELATED"/>
    <property type="match status" value="1"/>
</dbReference>
<feature type="domain" description="Ketoreductase (KR)" evidence="1">
    <location>
        <begin position="1"/>
        <end position="79"/>
    </location>
</feature>
<dbReference type="Gene3D" id="3.40.50.720">
    <property type="entry name" value="NAD(P)-binding Rossmann-like Domain"/>
    <property type="match status" value="1"/>
</dbReference>
<dbReference type="EMBL" id="JBEFKJ010000011">
    <property type="protein sequence ID" value="KAL2043376.1"/>
    <property type="molecule type" value="Genomic_DNA"/>
</dbReference>
<protein>
    <recommendedName>
        <fullName evidence="1">Ketoreductase (KR) domain-containing protein</fullName>
    </recommendedName>
</protein>
<evidence type="ECO:0000313" key="3">
    <source>
        <dbReference type="Proteomes" id="UP001590950"/>
    </source>
</evidence>
<evidence type="ECO:0000313" key="2">
    <source>
        <dbReference type="EMBL" id="KAL2043376.1"/>
    </source>
</evidence>
<dbReference type="InterPro" id="IPR013968">
    <property type="entry name" value="PKS_KR"/>
</dbReference>
<comment type="caution">
    <text evidence="2">The sequence shown here is derived from an EMBL/GenBank/DDBJ whole genome shotgun (WGS) entry which is preliminary data.</text>
</comment>
<dbReference type="InterPro" id="IPR036291">
    <property type="entry name" value="NAD(P)-bd_dom_sf"/>
</dbReference>
<dbReference type="Proteomes" id="UP001590950">
    <property type="component" value="Unassembled WGS sequence"/>
</dbReference>
<name>A0ABR4AD03_9LECA</name>